<dbReference type="SUPFAM" id="SSF55811">
    <property type="entry name" value="Nudix"/>
    <property type="match status" value="1"/>
</dbReference>
<evidence type="ECO:0000259" key="7">
    <source>
        <dbReference type="PROSITE" id="PS51462"/>
    </source>
</evidence>
<evidence type="ECO:0000256" key="5">
    <source>
        <dbReference type="ARBA" id="ARBA00022842"/>
    </source>
</evidence>
<comment type="cofactor">
    <cofactor evidence="1">
        <name>Mn(2+)</name>
        <dbReference type="ChEBI" id="CHEBI:29035"/>
    </cofactor>
</comment>
<dbReference type="Gene3D" id="3.90.79.10">
    <property type="entry name" value="Nucleoside Triphosphate Pyrophosphohydrolase"/>
    <property type="match status" value="1"/>
</dbReference>
<dbReference type="PROSITE" id="PS51462">
    <property type="entry name" value="NUDIX"/>
    <property type="match status" value="1"/>
</dbReference>
<sequence length="262" mass="29612">MLYTSSGLNGAGNSLGRVQPIRAAATIVVVRNATDGYEIFMVRRTARAVFGGGMYVFPGGRVDGDDHLQRYDALSIGPSTLQCRQQFALGNEWRGYWIAGIRECFEEAGLLLAYDDNGEWLECPDNDLERRLATYRHQVHDREITLADVCEKERLCLAVDRVHYWERWITPQGSPRRFDTRFFVAAAPTRQFGRHDDAETVDSLWIKPADAITQSDGGAFGLMSVTRRQLDKLSLYQSVEDLVDGLVAERTFVTNRPRMPSD</sequence>
<accession>A0A381NTV8</accession>
<keyword evidence="4" id="KW-0378">Hydrolase</keyword>
<evidence type="ECO:0000256" key="2">
    <source>
        <dbReference type="ARBA" id="ARBA00001946"/>
    </source>
</evidence>
<dbReference type="GO" id="GO:0046872">
    <property type="term" value="F:metal ion binding"/>
    <property type="evidence" value="ECO:0007669"/>
    <property type="project" value="UniProtKB-KW"/>
</dbReference>
<evidence type="ECO:0000256" key="3">
    <source>
        <dbReference type="ARBA" id="ARBA00022723"/>
    </source>
</evidence>
<organism evidence="8">
    <name type="scientific">marine metagenome</name>
    <dbReference type="NCBI Taxonomy" id="408172"/>
    <lineage>
        <taxon>unclassified sequences</taxon>
        <taxon>metagenomes</taxon>
        <taxon>ecological metagenomes</taxon>
    </lineage>
</organism>
<dbReference type="CDD" id="cd18870">
    <property type="entry name" value="NUDIX_AcylCoAdiphos_Nudt19"/>
    <property type="match status" value="1"/>
</dbReference>
<reference evidence="8" key="1">
    <citation type="submission" date="2018-05" db="EMBL/GenBank/DDBJ databases">
        <authorList>
            <person name="Lanie J.A."/>
            <person name="Ng W.-L."/>
            <person name="Kazmierczak K.M."/>
            <person name="Andrzejewski T.M."/>
            <person name="Davidsen T.M."/>
            <person name="Wayne K.J."/>
            <person name="Tettelin H."/>
            <person name="Glass J.I."/>
            <person name="Rusch D."/>
            <person name="Podicherti R."/>
            <person name="Tsui H.-C.T."/>
            <person name="Winkler M.E."/>
        </authorList>
    </citation>
    <scope>NUCLEOTIDE SEQUENCE</scope>
</reference>
<feature type="domain" description="Nudix hydrolase" evidence="7">
    <location>
        <begin position="20"/>
        <end position="231"/>
    </location>
</feature>
<dbReference type="GO" id="GO:0016818">
    <property type="term" value="F:hydrolase activity, acting on acid anhydrides, in phosphorus-containing anhydrides"/>
    <property type="evidence" value="ECO:0007669"/>
    <property type="project" value="InterPro"/>
</dbReference>
<comment type="cofactor">
    <cofactor evidence="2">
        <name>Mg(2+)</name>
        <dbReference type="ChEBI" id="CHEBI:18420"/>
    </cofactor>
</comment>
<evidence type="ECO:0000256" key="4">
    <source>
        <dbReference type="ARBA" id="ARBA00022801"/>
    </source>
</evidence>
<dbReference type="InterPro" id="IPR000086">
    <property type="entry name" value="NUDIX_hydrolase_dom"/>
</dbReference>
<dbReference type="PANTHER" id="PTHR12318">
    <property type="entry name" value="TESTOSTERONE-REGULATED PROTEIN RP2"/>
    <property type="match status" value="1"/>
</dbReference>
<evidence type="ECO:0000256" key="6">
    <source>
        <dbReference type="ARBA" id="ARBA00023211"/>
    </source>
</evidence>
<evidence type="ECO:0000313" key="8">
    <source>
        <dbReference type="EMBL" id="SUZ57288.1"/>
    </source>
</evidence>
<dbReference type="PANTHER" id="PTHR12318:SF0">
    <property type="entry name" value="ACYL-COENZYME A DIPHOSPHATASE NUDT19"/>
    <property type="match status" value="1"/>
</dbReference>
<keyword evidence="6" id="KW-0464">Manganese</keyword>
<evidence type="ECO:0000256" key="1">
    <source>
        <dbReference type="ARBA" id="ARBA00001936"/>
    </source>
</evidence>
<dbReference type="InterPro" id="IPR039121">
    <property type="entry name" value="NUDT19"/>
</dbReference>
<gene>
    <name evidence="8" type="ORF">METZ01_LOCUS10142</name>
</gene>
<proteinExistence type="predicted"/>
<protein>
    <recommendedName>
        <fullName evidence="7">Nudix hydrolase domain-containing protein</fullName>
    </recommendedName>
</protein>
<dbReference type="EMBL" id="UINC01000554">
    <property type="protein sequence ID" value="SUZ57288.1"/>
    <property type="molecule type" value="Genomic_DNA"/>
</dbReference>
<keyword evidence="5" id="KW-0460">Magnesium</keyword>
<dbReference type="AlphaFoldDB" id="A0A381NTV8"/>
<dbReference type="InterPro" id="IPR015797">
    <property type="entry name" value="NUDIX_hydrolase-like_dom_sf"/>
</dbReference>
<keyword evidence="3" id="KW-0479">Metal-binding</keyword>
<name>A0A381NTV8_9ZZZZ</name>